<reference evidence="1 2" key="1">
    <citation type="submission" date="2024-07" db="EMBL/GenBank/DDBJ databases">
        <title>Chromosome-level genome assembly of the water stick insect Ranatra chinensis (Heteroptera: Nepidae).</title>
        <authorList>
            <person name="Liu X."/>
        </authorList>
    </citation>
    <scope>NUCLEOTIDE SEQUENCE [LARGE SCALE GENOMIC DNA]</scope>
    <source>
        <strain evidence="1">Cailab_2021Rc</strain>
        <tissue evidence="1">Muscle</tissue>
    </source>
</reference>
<dbReference type="Proteomes" id="UP001558652">
    <property type="component" value="Unassembled WGS sequence"/>
</dbReference>
<evidence type="ECO:0000313" key="1">
    <source>
        <dbReference type="EMBL" id="KAL1138585.1"/>
    </source>
</evidence>
<protein>
    <submittedName>
        <fullName evidence="1">Uncharacterized protein</fullName>
    </submittedName>
</protein>
<keyword evidence="2" id="KW-1185">Reference proteome</keyword>
<sequence>MVHHLMQRLEINLDLGANLIFGRNFESEGETDMGKSLLDQKTFCGYSLNSDRPNYWWSRPSNEDYLLSRQVPEIYLAGPHTAVASDTLFTGYYPTNHYVLLVEKGIRITANQRPNPLRGLSTSLGLVSSDRPNYCSDRPNYWWSRPSNEDYLLSRQVPEIYLAGPHTAVASDTLFTGYYPTNHYVSLVEKGIRITANQRPNPLRGLGTSLGLVSPDRPNYWWSRPSNEDYLLSRQVPEIYLAGPHTAVASDTLFTGYYPTNHYVSLVEKGIRITAN</sequence>
<proteinExistence type="predicted"/>
<dbReference type="EMBL" id="JBFDAA010000003">
    <property type="protein sequence ID" value="KAL1138585.1"/>
    <property type="molecule type" value="Genomic_DNA"/>
</dbReference>
<comment type="caution">
    <text evidence="1">The sequence shown here is derived from an EMBL/GenBank/DDBJ whole genome shotgun (WGS) entry which is preliminary data.</text>
</comment>
<accession>A0ABD0YRH9</accession>
<dbReference type="AlphaFoldDB" id="A0ABD0YRH9"/>
<evidence type="ECO:0000313" key="2">
    <source>
        <dbReference type="Proteomes" id="UP001558652"/>
    </source>
</evidence>
<name>A0ABD0YRH9_9HEMI</name>
<organism evidence="1 2">
    <name type="scientific">Ranatra chinensis</name>
    <dbReference type="NCBI Taxonomy" id="642074"/>
    <lineage>
        <taxon>Eukaryota</taxon>
        <taxon>Metazoa</taxon>
        <taxon>Ecdysozoa</taxon>
        <taxon>Arthropoda</taxon>
        <taxon>Hexapoda</taxon>
        <taxon>Insecta</taxon>
        <taxon>Pterygota</taxon>
        <taxon>Neoptera</taxon>
        <taxon>Paraneoptera</taxon>
        <taxon>Hemiptera</taxon>
        <taxon>Heteroptera</taxon>
        <taxon>Panheteroptera</taxon>
        <taxon>Nepomorpha</taxon>
        <taxon>Nepidae</taxon>
        <taxon>Ranatrinae</taxon>
        <taxon>Ranatra</taxon>
    </lineage>
</organism>
<gene>
    <name evidence="1" type="ORF">AAG570_008648</name>
</gene>